<dbReference type="AlphaFoldDB" id="A0AA89CD64"/>
<keyword evidence="10" id="KW-1185">Reference proteome</keyword>
<dbReference type="EMBL" id="VSWD01000002">
    <property type="protein sequence ID" value="KAK3107088.1"/>
    <property type="molecule type" value="Genomic_DNA"/>
</dbReference>
<evidence type="ECO:0000256" key="3">
    <source>
        <dbReference type="ARBA" id="ARBA00023125"/>
    </source>
</evidence>
<keyword evidence="3 6" id="KW-0238">DNA-binding</keyword>
<dbReference type="PROSITE" id="PS50118">
    <property type="entry name" value="HMG_BOX_2"/>
    <property type="match status" value="1"/>
</dbReference>
<evidence type="ECO:0000259" key="8">
    <source>
        <dbReference type="PROSITE" id="PS50118"/>
    </source>
</evidence>
<evidence type="ECO:0000313" key="10">
    <source>
        <dbReference type="Proteomes" id="UP001186944"/>
    </source>
</evidence>
<protein>
    <recommendedName>
        <fullName evidence="8">HMG box domain-containing protein</fullName>
    </recommendedName>
</protein>
<accession>A0AA89CD64</accession>
<reference evidence="9" key="1">
    <citation type="submission" date="2019-08" db="EMBL/GenBank/DDBJ databases">
        <title>The improved chromosome-level genome for the pearl oyster Pinctada fucata martensii using PacBio sequencing and Hi-C.</title>
        <authorList>
            <person name="Zheng Z."/>
        </authorList>
    </citation>
    <scope>NUCLEOTIDE SEQUENCE</scope>
    <source>
        <strain evidence="9">ZZ-2019</strain>
        <tissue evidence="9">Adductor muscle</tissue>
    </source>
</reference>
<keyword evidence="1" id="KW-0597">Phosphoprotein</keyword>
<feature type="region of interest" description="Disordered" evidence="7">
    <location>
        <begin position="447"/>
        <end position="482"/>
    </location>
</feature>
<dbReference type="GO" id="GO:0005634">
    <property type="term" value="C:nucleus"/>
    <property type="evidence" value="ECO:0007669"/>
    <property type="project" value="UniProtKB-UniRule"/>
</dbReference>
<dbReference type="PANTHER" id="PTHR13059">
    <property type="entry name" value="HMG-BOX TRANSCRIPTION FACTOR BBX"/>
    <property type="match status" value="1"/>
</dbReference>
<dbReference type="GO" id="GO:0000977">
    <property type="term" value="F:RNA polymerase II transcription regulatory region sequence-specific DNA binding"/>
    <property type="evidence" value="ECO:0007669"/>
    <property type="project" value="TreeGrafter"/>
</dbReference>
<organism evidence="9 10">
    <name type="scientific">Pinctada imbricata</name>
    <name type="common">Atlantic pearl-oyster</name>
    <name type="synonym">Pinctada martensii</name>
    <dbReference type="NCBI Taxonomy" id="66713"/>
    <lineage>
        <taxon>Eukaryota</taxon>
        <taxon>Metazoa</taxon>
        <taxon>Spiralia</taxon>
        <taxon>Lophotrochozoa</taxon>
        <taxon>Mollusca</taxon>
        <taxon>Bivalvia</taxon>
        <taxon>Autobranchia</taxon>
        <taxon>Pteriomorphia</taxon>
        <taxon>Pterioida</taxon>
        <taxon>Pterioidea</taxon>
        <taxon>Pteriidae</taxon>
        <taxon>Pinctada</taxon>
    </lineage>
</organism>
<evidence type="ECO:0000256" key="1">
    <source>
        <dbReference type="ARBA" id="ARBA00022553"/>
    </source>
</evidence>
<dbReference type="InterPro" id="IPR036910">
    <property type="entry name" value="HMG_box_dom_sf"/>
</dbReference>
<dbReference type="Proteomes" id="UP001186944">
    <property type="component" value="Unassembled WGS sequence"/>
</dbReference>
<evidence type="ECO:0000256" key="4">
    <source>
        <dbReference type="ARBA" id="ARBA00023163"/>
    </source>
</evidence>
<gene>
    <name evidence="9" type="ORF">FSP39_006872</name>
</gene>
<feature type="region of interest" description="Disordered" evidence="7">
    <location>
        <begin position="812"/>
        <end position="832"/>
    </location>
</feature>
<keyword evidence="4" id="KW-0804">Transcription</keyword>
<dbReference type="SUPFAM" id="SSF47095">
    <property type="entry name" value="HMG-box"/>
    <property type="match status" value="1"/>
</dbReference>
<evidence type="ECO:0000256" key="6">
    <source>
        <dbReference type="PROSITE-ProRule" id="PRU00267"/>
    </source>
</evidence>
<feature type="compositionally biased region" description="Basic residues" evidence="7">
    <location>
        <begin position="630"/>
        <end position="639"/>
    </location>
</feature>
<dbReference type="InterPro" id="IPR009071">
    <property type="entry name" value="HMG_box_dom"/>
</dbReference>
<dbReference type="SMART" id="SM00398">
    <property type="entry name" value="HMG"/>
    <property type="match status" value="1"/>
</dbReference>
<name>A0AA89CD64_PINIB</name>
<dbReference type="PANTHER" id="PTHR13059:SF13">
    <property type="entry name" value="PROTEIN CAPICUA HOMOLOG"/>
    <property type="match status" value="1"/>
</dbReference>
<dbReference type="Gene3D" id="1.10.30.10">
    <property type="entry name" value="High mobility group box domain"/>
    <property type="match status" value="1"/>
</dbReference>
<comment type="caution">
    <text evidence="9">The sequence shown here is derived from an EMBL/GenBank/DDBJ whole genome shotgun (WGS) entry which is preliminary data.</text>
</comment>
<dbReference type="InterPro" id="IPR049523">
    <property type="entry name" value="BBX_HMG-box"/>
</dbReference>
<feature type="region of interest" description="Disordered" evidence="7">
    <location>
        <begin position="137"/>
        <end position="164"/>
    </location>
</feature>
<dbReference type="Pfam" id="PF00505">
    <property type="entry name" value="HMG_box"/>
    <property type="match status" value="1"/>
</dbReference>
<dbReference type="InterPro" id="IPR052412">
    <property type="entry name" value="CC-Dev_Transcription_Reg"/>
</dbReference>
<keyword evidence="2" id="KW-0805">Transcription regulation</keyword>
<feature type="compositionally biased region" description="Basic and acidic residues" evidence="7">
    <location>
        <begin position="812"/>
        <end position="828"/>
    </location>
</feature>
<dbReference type="GO" id="GO:0000981">
    <property type="term" value="F:DNA-binding transcription factor activity, RNA polymerase II-specific"/>
    <property type="evidence" value="ECO:0007669"/>
    <property type="project" value="TreeGrafter"/>
</dbReference>
<evidence type="ECO:0000256" key="2">
    <source>
        <dbReference type="ARBA" id="ARBA00023015"/>
    </source>
</evidence>
<evidence type="ECO:0000256" key="5">
    <source>
        <dbReference type="ARBA" id="ARBA00023242"/>
    </source>
</evidence>
<dbReference type="CDD" id="cd21989">
    <property type="entry name" value="HMG-box_HBP2"/>
    <property type="match status" value="1"/>
</dbReference>
<feature type="region of interest" description="Disordered" evidence="7">
    <location>
        <begin position="616"/>
        <end position="639"/>
    </location>
</feature>
<evidence type="ECO:0000256" key="7">
    <source>
        <dbReference type="SAM" id="MobiDB-lite"/>
    </source>
</evidence>
<evidence type="ECO:0000313" key="9">
    <source>
        <dbReference type="EMBL" id="KAK3107088.1"/>
    </source>
</evidence>
<sequence>MDASEAEKKDIRRPMNAFLIFCKRHRAMVRERNPNMDNRSVTRILGDLWAHLDEVEKTKYTDLAKQYKDAFMKANPDYKWHNPEKLNGPIIFAKPQTRPIKMKGERDDSPEQLLTPGKLADPSNMGGLSLLLMAGQQTSSSKSSSHVTPASCSSVPIDKSSKADDGKVIKTEMEEEEEVSLKCEEKLTDCDFDSEEPRTVGKCPNMQSVGELQVSSFFSKENMHLRTFCHSTKIKSEKYDDDDEEKPLVIAMETNNGSKDNSKITMETNNWSKDDSKIAMETSSGSKDESKTVKANPITCGKVVMDHIIDQLYHTSKFGSPKRSSLQTQAGSLPTMNDGVLRNSASGNFKDRPSVFENLVCSRDQLERKLLQASSAPYTSVYSAPIVEKMDEIIAAGKYGKNKGRKRCYSESVVMSKSDSLKNLEQKEIKLEECKSLVDQDAFHKTSRDLASEDHMENDEDDQLPVRKSRRRNRGQRYQELINEGIIQPSRDRMSGRKPDQPCKEDKFQEMTELSTPDDDLTPDVLSVYPRQIRKRTVSESERGRIMDDSCRYKTGDFDLEAHIATLPACSLEKMRSKKILARVRNPSESSCRSADGSTGSKDEMKTEVILTMPPHLKNMEKPTGPVTGSRKRKARKHSITRLTPVTDNTTTKCTTVPQTEAISSVKQVKLSNEVGGNAAQEHLRKEPTQIRFGVKTDGSEAENNMQCYDRKETSMANVSTEKSIETMDKVENMCTGKFPSRKIDVAGTQQADRDVHLHVCDVITKDNTKTNFDCDDSMLGDSENFTDSGSKVNCSTEFDKSKDKVDKVRIDEEISTEHNSGEEKSQTGDKWNTNAVVNEKKPMMEALSIFDSAGAVLKDCDINTDGTLGSTKDDLEKSELNGNCDIPIDDCDAENCKNEKNYKNDENCINDEKQILLSASKVQHENTQMELQGCSEFIASSKESEGGDLSRSSQNICHLLAPSMMTPGAGNPSTFQELTTPAIFEGVDNSSLFQESVSPSTKIEAGNNTSVISECASPSEILSGDNSSSSQKYITPSVKFEGADNSSSSQEYIHVTPSEKFEGADNSCSSQEFSSFSRAGSQGHGDSCEIISLDIACSQAPPGGDSIVQNVPTTSYQLGYVNS</sequence>
<proteinExistence type="predicted"/>
<feature type="DNA-binding region" description="HMG box" evidence="6">
    <location>
        <begin position="11"/>
        <end position="79"/>
    </location>
</feature>
<keyword evidence="5 6" id="KW-0539">Nucleus</keyword>
<feature type="domain" description="HMG box" evidence="8">
    <location>
        <begin position="11"/>
        <end position="79"/>
    </location>
</feature>